<accession>A0ACC2HK90</accession>
<name>A0ACC2HK90_DALPE</name>
<dbReference type="Proteomes" id="UP001157502">
    <property type="component" value="Chromosome 1"/>
</dbReference>
<gene>
    <name evidence="1" type="ORF">DPEC_G00007020</name>
</gene>
<protein>
    <submittedName>
        <fullName evidence="1">Uncharacterized protein</fullName>
    </submittedName>
</protein>
<comment type="caution">
    <text evidence="1">The sequence shown here is derived from an EMBL/GenBank/DDBJ whole genome shotgun (WGS) entry which is preliminary data.</text>
</comment>
<reference evidence="1" key="1">
    <citation type="submission" date="2021-05" db="EMBL/GenBank/DDBJ databases">
        <authorList>
            <person name="Pan Q."/>
            <person name="Jouanno E."/>
            <person name="Zahm M."/>
            <person name="Klopp C."/>
            <person name="Cabau C."/>
            <person name="Louis A."/>
            <person name="Berthelot C."/>
            <person name="Parey E."/>
            <person name="Roest Crollius H."/>
            <person name="Montfort J."/>
            <person name="Robinson-Rechavi M."/>
            <person name="Bouchez O."/>
            <person name="Lampietro C."/>
            <person name="Lopez Roques C."/>
            <person name="Donnadieu C."/>
            <person name="Postlethwait J."/>
            <person name="Bobe J."/>
            <person name="Dillon D."/>
            <person name="Chandos A."/>
            <person name="von Hippel F."/>
            <person name="Guiguen Y."/>
        </authorList>
    </citation>
    <scope>NUCLEOTIDE SEQUENCE</scope>
    <source>
        <strain evidence="1">YG-Jan2019</strain>
    </source>
</reference>
<proteinExistence type="predicted"/>
<evidence type="ECO:0000313" key="1">
    <source>
        <dbReference type="EMBL" id="KAJ8016419.1"/>
    </source>
</evidence>
<keyword evidence="2" id="KW-1185">Reference proteome</keyword>
<organism evidence="1 2">
    <name type="scientific">Dallia pectoralis</name>
    <name type="common">Alaska blackfish</name>
    <dbReference type="NCBI Taxonomy" id="75939"/>
    <lineage>
        <taxon>Eukaryota</taxon>
        <taxon>Metazoa</taxon>
        <taxon>Chordata</taxon>
        <taxon>Craniata</taxon>
        <taxon>Vertebrata</taxon>
        <taxon>Euteleostomi</taxon>
        <taxon>Actinopterygii</taxon>
        <taxon>Neopterygii</taxon>
        <taxon>Teleostei</taxon>
        <taxon>Protacanthopterygii</taxon>
        <taxon>Esociformes</taxon>
        <taxon>Umbridae</taxon>
        <taxon>Dallia</taxon>
    </lineage>
</organism>
<evidence type="ECO:0000313" key="2">
    <source>
        <dbReference type="Proteomes" id="UP001157502"/>
    </source>
</evidence>
<dbReference type="EMBL" id="CM055728">
    <property type="protein sequence ID" value="KAJ8016419.1"/>
    <property type="molecule type" value="Genomic_DNA"/>
</dbReference>
<sequence>MESRPRFIREEINSTIWEVPEKYTRLKQIGTGAYGSVCSVRNVKTNEKVAIKKLHRPFQSEIFAKRAYRELRLLKHMKHENVIGLLDVFTPAAGLDDFTDFYLVMPYMFTDLSKVKGLLSEDRIQFLVYQMLCGLRYIHKAGIIHRDLKPGNLAVNQDCELKILDFGLARHAEAEMTGYVVTRWYRAPEVILNWMHYTQTVDIWSVGCIMGEMINGRTLFKGKDYMDQLTQIMKVTGVPGPEFIQKLESKEAKSYVGSLPHFPRKDFSKLFPRASAQAIDLLEKMLVLDGEARPTAEGALAHPYFDGLRDPEDCPEPQPYDDSHDNATMPLEDWRRLTYKEARSKYLHIISPCGTLAVVLYMYVYVRIFPVAERPETSGPCSWRPMRKPRRRGQSAWGGDAEGKKSDQPCRGRGGSRQRSPSPYSLKASPTRETLTHSQNQKVVEVDLDGRLHRISIMDPLTVITEDQMTAQDIAECNSNKENSELPAASACANPGRKPPATPKTRKKDSKHSSSTSSSTPQKHCADSPDKNNPSHNHQRTPLPKPTFRVLDTFIPCAAPPLPTAYYRYMERSAEEQEAEAEYDMDEEDSAWLKMVNARRTSDGDAVVSPDTFELLFDRLEEESYQEARSRAPSQSAIDDDAFCCICLDDECLNSNVILFCDACNLAVHQECYGVPYIPEGQWLCRCCLQSPQRPVDCVLCPNRGGAFKQTSDGRWAHVVCAIWIPEVCFANTVFLEPVDGVDNIPPARWKLTCYVCKQKGCGAAIQCHKANCYTAFHVTCAQRAGLFMKIDPVRETNVNGTTFSVKKTAFCEAHSPPGQEDAGGSDEEDASGRVVGSLCRASRGRSAYTEAPQVQKIGKKVKKGKEGVEAAACHAATTTMVTVPQIPTQRLNTICKGILVQKKNQFMQRLHNYWLLKRQSRNGVALIRRLHSHVQSQRHIEQPDPDETVSAVREELKYWQKLRHDLERARLLVELIRKREKLKREQVKVNQAALELQLTPVQVLLRSTLDQLQEKDVGQIFALPVDQKEVPDYPEFITQPMDFSTMRSKLETHSYSSLAELEADFDLMVSNCLLYNAKDTMFHCSALRLRNLGGAILRHAQRQAHNTGFDLATGMHLAESPQKKDYYHCTWEDVDTLLNPENRLHMSSEEQLKELLDKLDVVTAMRSSGARTRHMRLLRREINSVRYRQGKNHRDTLLNGDAKEEDVDREEGKDAESSDKEDLKCTPPPTLEPTYLAPPPLQGDTPLEPPTLRPMTAEPRIQGHYNKRLKLDSESSDSGILSLAARGKINCTKAEDVASLHCVRTALNGLSEHLPISPATAGVGRRTSVLFKKAKNESKLLRERDSIFQNGKAGEALANGISSLTPNSALSTPVSNPSKIPCQTLTQSAFTANDWGAPSGSAISEEENSPIHTLETGLTNGFSQHTDGSSDSDFSPPPILYKEINSPLKRSLGKPALSKVPFLETVSGDLDYTATVGSGILMPFANGAEPRPLDLVWAKCRGYPSYPALIIDPEMPREGLFHNGVPIPVPPLDVLKLGEQKTEEAGQKLFLVLFFDNKRTWQWLPRDKVSPLGVDETSDKLRIMEGRKTTIRKSVQVAYDRAMVHQSRVRHEQHFVTSNYL</sequence>